<dbReference type="InterPro" id="IPR051691">
    <property type="entry name" value="Metab_Enz_Cyan_OpOx_G3PDH"/>
</dbReference>
<dbReference type="Gene3D" id="3.50.50.60">
    <property type="entry name" value="FAD/NAD(P)-binding domain"/>
    <property type="match status" value="2"/>
</dbReference>
<dbReference type="Proteomes" id="UP000277811">
    <property type="component" value="Unassembled WGS sequence"/>
</dbReference>
<dbReference type="AlphaFoldDB" id="A0A498R0W7"/>
<dbReference type="PRINTS" id="PR00368">
    <property type="entry name" value="FADPNR"/>
</dbReference>
<gene>
    <name evidence="3" type="ORF">LUCI_1412</name>
</gene>
<evidence type="ECO:0000313" key="3">
    <source>
        <dbReference type="EMBL" id="VBB06196.1"/>
    </source>
</evidence>
<dbReference type="PANTHER" id="PTHR42949">
    <property type="entry name" value="ANAEROBIC GLYCEROL-3-PHOSPHATE DEHYDROGENASE SUBUNIT B"/>
    <property type="match status" value="1"/>
</dbReference>
<feature type="domain" description="FAD/NAD(P)-binding" evidence="2">
    <location>
        <begin position="5"/>
        <end position="308"/>
    </location>
</feature>
<accession>A0A498R0W7</accession>
<sequence>MTETEIAIVGAGPAGLMAASYAAGLGAKVLLLERSGYLGGQLIKQTHKFFGSKAEYAGERGIDIAHRLVRKAKGYSNITIWQNAAALGYYADGVLTVQHEGRFVTVKPRKVIIAAGAAEKSLSFPNNDLPGIYGAGAVQTLMNLYGVAPGKRMLMVGAGNIGLIVAYQLLQAGVEVAGIVEAAPQIGGYWVHAAKVQRAGVPIYTSHTVQCAHGYPALASVTLQQLDAKWQPVAGTEKEIAVDGLCLAVGLTPLAELLWQAGCKMQYVPELGGHVPWRNHNLMTTNRDIYVAGDVAGIEEASAAMVEGKVAGLSAAFALGYQTHSLAEEYHQAIEQLTGLRAGPVSAKIRSGLAKVTLEEVI</sequence>
<dbReference type="EMBL" id="UPPP01000061">
    <property type="protein sequence ID" value="VBB06196.1"/>
    <property type="molecule type" value="Genomic_DNA"/>
</dbReference>
<dbReference type="PANTHER" id="PTHR42949:SF3">
    <property type="entry name" value="ANAEROBIC GLYCEROL-3-PHOSPHATE DEHYDROGENASE SUBUNIT B"/>
    <property type="match status" value="1"/>
</dbReference>
<evidence type="ECO:0000313" key="4">
    <source>
        <dbReference type="Proteomes" id="UP000277811"/>
    </source>
</evidence>
<dbReference type="InterPro" id="IPR036188">
    <property type="entry name" value="FAD/NAD-bd_sf"/>
</dbReference>
<dbReference type="InterPro" id="IPR023753">
    <property type="entry name" value="FAD/NAD-binding_dom"/>
</dbReference>
<keyword evidence="1" id="KW-0560">Oxidoreductase</keyword>
<dbReference type="InterPro" id="IPR008143">
    <property type="entry name" value="Ala_DH/PNT_CS2"/>
</dbReference>
<dbReference type="Pfam" id="PF07992">
    <property type="entry name" value="Pyr_redox_2"/>
    <property type="match status" value="1"/>
</dbReference>
<protein>
    <submittedName>
        <fullName evidence="3">Pyridine nucleotide disulphide reductase class-i signature</fullName>
    </submittedName>
</protein>
<dbReference type="PRINTS" id="PR00411">
    <property type="entry name" value="PNDRDTASEI"/>
</dbReference>
<proteinExistence type="predicted"/>
<dbReference type="GO" id="GO:0016491">
    <property type="term" value="F:oxidoreductase activity"/>
    <property type="evidence" value="ECO:0007669"/>
    <property type="project" value="UniProtKB-KW"/>
</dbReference>
<organism evidence="3 4">
    <name type="scientific">Lucifera butyrica</name>
    <dbReference type="NCBI Taxonomy" id="1351585"/>
    <lineage>
        <taxon>Bacteria</taxon>
        <taxon>Bacillati</taxon>
        <taxon>Bacillota</taxon>
        <taxon>Negativicutes</taxon>
        <taxon>Veillonellales</taxon>
        <taxon>Veillonellaceae</taxon>
        <taxon>Lucifera</taxon>
    </lineage>
</organism>
<keyword evidence="4" id="KW-1185">Reference proteome</keyword>
<name>A0A498R0W7_9FIRM</name>
<dbReference type="SUPFAM" id="SSF51905">
    <property type="entry name" value="FAD/NAD(P)-binding domain"/>
    <property type="match status" value="1"/>
</dbReference>
<reference evidence="3 4" key="1">
    <citation type="submission" date="2018-06" db="EMBL/GenBank/DDBJ databases">
        <authorList>
            <person name="Strepis N."/>
        </authorList>
    </citation>
    <scope>NUCLEOTIDE SEQUENCE [LARGE SCALE GENOMIC DNA]</scope>
    <source>
        <strain evidence="3">LUCI</strain>
    </source>
</reference>
<dbReference type="PROSITE" id="PS00837">
    <property type="entry name" value="ALADH_PNT_2"/>
    <property type="match status" value="1"/>
</dbReference>
<dbReference type="RefSeq" id="WP_122627139.1">
    <property type="nucleotide sequence ID" value="NZ_UPPP01000061.1"/>
</dbReference>
<dbReference type="OrthoDB" id="9806179at2"/>
<evidence type="ECO:0000256" key="1">
    <source>
        <dbReference type="ARBA" id="ARBA00023002"/>
    </source>
</evidence>
<evidence type="ECO:0000259" key="2">
    <source>
        <dbReference type="Pfam" id="PF07992"/>
    </source>
</evidence>